<sequence length="181" mass="21351">MIKVMQKVILFFTLLIVISSCNYKLLVSKDRIYTKRTGYLVFFNNQKYFFPVKHIDGNHFFTSKINNPGHLVSFDRDEAAFSYAAEKYTIDYEYLNNGEKIFVRDTVRILPVEIGSIPDGFKSKQGLPGDFIIKYDNKVKRLKYYVTNNESVWNVYTILPEDGKDVEEYYNKYGPEEPRMR</sequence>
<reference evidence="1 2" key="1">
    <citation type="submission" date="2016-11" db="EMBL/GenBank/DDBJ databases">
        <authorList>
            <person name="Jaros S."/>
            <person name="Januszkiewicz K."/>
            <person name="Wedrychowicz H."/>
        </authorList>
    </citation>
    <scope>NUCLEOTIDE SEQUENCE [LARGE SCALE GENOMIC DNA]</scope>
    <source>
        <strain evidence="1 2">DSM 784</strain>
    </source>
</reference>
<evidence type="ECO:0000313" key="2">
    <source>
        <dbReference type="Proteomes" id="UP000183788"/>
    </source>
</evidence>
<dbReference type="OrthoDB" id="671351at2"/>
<evidence type="ECO:0000313" key="1">
    <source>
        <dbReference type="EMBL" id="SFW85893.1"/>
    </source>
</evidence>
<gene>
    <name evidence="1" type="ORF">SAMN05661012_05812</name>
</gene>
<dbReference type="Proteomes" id="UP000183788">
    <property type="component" value="Unassembled WGS sequence"/>
</dbReference>
<proteinExistence type="predicted"/>
<accession>A0A1K1SPU8</accession>
<dbReference type="AlphaFoldDB" id="A0A1K1SPU8"/>
<dbReference type="PROSITE" id="PS51257">
    <property type="entry name" value="PROKAR_LIPOPROTEIN"/>
    <property type="match status" value="1"/>
</dbReference>
<organism evidence="1 2">
    <name type="scientific">Chitinophaga sancti</name>
    <dbReference type="NCBI Taxonomy" id="1004"/>
    <lineage>
        <taxon>Bacteria</taxon>
        <taxon>Pseudomonadati</taxon>
        <taxon>Bacteroidota</taxon>
        <taxon>Chitinophagia</taxon>
        <taxon>Chitinophagales</taxon>
        <taxon>Chitinophagaceae</taxon>
        <taxon>Chitinophaga</taxon>
    </lineage>
</organism>
<dbReference type="EMBL" id="FPIZ01000027">
    <property type="protein sequence ID" value="SFW85893.1"/>
    <property type="molecule type" value="Genomic_DNA"/>
</dbReference>
<protein>
    <recommendedName>
        <fullName evidence="3">Lipoprotein</fullName>
    </recommendedName>
</protein>
<evidence type="ECO:0008006" key="3">
    <source>
        <dbReference type="Google" id="ProtNLM"/>
    </source>
</evidence>
<name>A0A1K1SPU8_9BACT</name>